<dbReference type="GO" id="GO:0044281">
    <property type="term" value="P:small molecule metabolic process"/>
    <property type="evidence" value="ECO:0007669"/>
    <property type="project" value="UniProtKB-ARBA"/>
</dbReference>
<evidence type="ECO:0000313" key="4">
    <source>
        <dbReference type="EMBL" id="SVC10813.1"/>
    </source>
</evidence>
<dbReference type="Gene3D" id="3.90.850.10">
    <property type="entry name" value="Fumarylacetoacetase-like, C-terminal domain"/>
    <property type="match status" value="1"/>
</dbReference>
<dbReference type="PANTHER" id="PTHR42796:SF4">
    <property type="entry name" value="FUMARYLACETOACETATE HYDROLASE DOMAIN-CONTAINING PROTEIN 2A"/>
    <property type="match status" value="1"/>
</dbReference>
<keyword evidence="2" id="KW-0479">Metal-binding</keyword>
<feature type="non-terminal residue" evidence="4">
    <location>
        <position position="186"/>
    </location>
</feature>
<accession>A0A382JI22</accession>
<dbReference type="InterPro" id="IPR011234">
    <property type="entry name" value="Fumarylacetoacetase-like_C"/>
</dbReference>
<sequence length="186" mass="20944">MKLVTFSQNGLTKVGALLNEEIVDLSALVNDEPWNLIRLIENAESLKLARELVNNPKQTIKLNEVVLEAPILRPRKFLGLGMNYKKHVEELKDKGFQTSDYQVWFNKQVTCVNGPFSPIEKPRVSDALDYECELAFVIGKSCRHVKAEDASSVIAGYMIANDVSVRDWQLHSATWTIGKSFDTHGP</sequence>
<dbReference type="SUPFAM" id="SSF56529">
    <property type="entry name" value="FAH"/>
    <property type="match status" value="1"/>
</dbReference>
<name>A0A382JI22_9ZZZZ</name>
<feature type="domain" description="Fumarylacetoacetase-like C-terminal" evidence="3">
    <location>
        <begin position="77"/>
        <end position="186"/>
    </location>
</feature>
<gene>
    <name evidence="4" type="ORF">METZ01_LOCUS263667</name>
</gene>
<dbReference type="InterPro" id="IPR051121">
    <property type="entry name" value="FAH"/>
</dbReference>
<reference evidence="4" key="1">
    <citation type="submission" date="2018-05" db="EMBL/GenBank/DDBJ databases">
        <authorList>
            <person name="Lanie J.A."/>
            <person name="Ng W.-L."/>
            <person name="Kazmierczak K.M."/>
            <person name="Andrzejewski T.M."/>
            <person name="Davidsen T.M."/>
            <person name="Wayne K.J."/>
            <person name="Tettelin H."/>
            <person name="Glass J.I."/>
            <person name="Rusch D."/>
            <person name="Podicherti R."/>
            <person name="Tsui H.-C.T."/>
            <person name="Winkler M.E."/>
        </authorList>
    </citation>
    <scope>NUCLEOTIDE SEQUENCE</scope>
</reference>
<dbReference type="GO" id="GO:0046872">
    <property type="term" value="F:metal ion binding"/>
    <property type="evidence" value="ECO:0007669"/>
    <property type="project" value="UniProtKB-KW"/>
</dbReference>
<evidence type="ECO:0000256" key="1">
    <source>
        <dbReference type="ARBA" id="ARBA00010211"/>
    </source>
</evidence>
<comment type="similarity">
    <text evidence="1">Belongs to the FAH family.</text>
</comment>
<evidence type="ECO:0000256" key="2">
    <source>
        <dbReference type="ARBA" id="ARBA00022723"/>
    </source>
</evidence>
<dbReference type="EMBL" id="UINC01074011">
    <property type="protein sequence ID" value="SVC10813.1"/>
    <property type="molecule type" value="Genomic_DNA"/>
</dbReference>
<organism evidence="4">
    <name type="scientific">marine metagenome</name>
    <dbReference type="NCBI Taxonomy" id="408172"/>
    <lineage>
        <taxon>unclassified sequences</taxon>
        <taxon>metagenomes</taxon>
        <taxon>ecological metagenomes</taxon>
    </lineage>
</organism>
<protein>
    <recommendedName>
        <fullName evidence="3">Fumarylacetoacetase-like C-terminal domain-containing protein</fullName>
    </recommendedName>
</protein>
<dbReference type="GO" id="GO:0003824">
    <property type="term" value="F:catalytic activity"/>
    <property type="evidence" value="ECO:0007669"/>
    <property type="project" value="InterPro"/>
</dbReference>
<dbReference type="PANTHER" id="PTHR42796">
    <property type="entry name" value="FUMARYLACETOACETATE HYDROLASE DOMAIN-CONTAINING PROTEIN 2A-RELATED"/>
    <property type="match status" value="1"/>
</dbReference>
<evidence type="ECO:0000259" key="3">
    <source>
        <dbReference type="Pfam" id="PF01557"/>
    </source>
</evidence>
<dbReference type="Pfam" id="PF01557">
    <property type="entry name" value="FAA_hydrolase"/>
    <property type="match status" value="1"/>
</dbReference>
<dbReference type="InterPro" id="IPR036663">
    <property type="entry name" value="Fumarylacetoacetase_C_sf"/>
</dbReference>
<proteinExistence type="inferred from homology"/>
<dbReference type="AlphaFoldDB" id="A0A382JI22"/>